<dbReference type="Pfam" id="PF19649">
    <property type="entry name" value="DUF6152"/>
    <property type="match status" value="1"/>
</dbReference>
<evidence type="ECO:0000313" key="2">
    <source>
        <dbReference type="EMBL" id="SVA47051.1"/>
    </source>
</evidence>
<protein>
    <submittedName>
        <fullName evidence="2">Uncharacterized protein</fullName>
    </submittedName>
</protein>
<gene>
    <name evidence="2" type="ORF">METZ01_LOCUS99905</name>
</gene>
<evidence type="ECO:0000256" key="1">
    <source>
        <dbReference type="SAM" id="MobiDB-lite"/>
    </source>
</evidence>
<accession>A0A381W3Y5</accession>
<dbReference type="AlphaFoldDB" id="A0A381W3Y5"/>
<dbReference type="EMBL" id="UINC01010589">
    <property type="protein sequence ID" value="SVA47051.1"/>
    <property type="molecule type" value="Genomic_DNA"/>
</dbReference>
<name>A0A381W3Y5_9ZZZZ</name>
<dbReference type="InterPro" id="IPR046150">
    <property type="entry name" value="DUF6152"/>
</dbReference>
<organism evidence="2">
    <name type="scientific">marine metagenome</name>
    <dbReference type="NCBI Taxonomy" id="408172"/>
    <lineage>
        <taxon>unclassified sequences</taxon>
        <taxon>metagenomes</taxon>
        <taxon>ecological metagenomes</taxon>
    </lineage>
</organism>
<feature type="region of interest" description="Disordered" evidence="1">
    <location>
        <begin position="179"/>
        <end position="211"/>
    </location>
</feature>
<proteinExistence type="predicted"/>
<sequence length="364" mass="40934">MKEKYCLRWLVLVFATLGCSFHSVYAHHSFAFEFDADQQGSLIGEITEVRFVNPHVVYRMQAEQPDGTEEDWQLQTHNVGVMLRLGWTAETIQAGDRIEVSGSLGRGGARKLSIDSVILADGSRRDPKGGELADAYTTDEVNADPNAFYGVTTNVHPVDITGAWSNRYKFQLTVDDLEPKPTPFTDEGRAKHEATENWHDPSKRCKPGGLPRTFGTPTTLEIFDAGSYYLMINSGYVRRIWLDGREPPKDLFPGPMGFSRGEWDGEVFVIETTHLEPGWLDGSGLPMSGEGTRLVETYAISEDRLTMERKMTIYDPYYTEPLVRVRGSARDDNIELVEGGSGCDPVSFYRDLWDQGLLESLWKD</sequence>
<reference evidence="2" key="1">
    <citation type="submission" date="2018-05" db="EMBL/GenBank/DDBJ databases">
        <authorList>
            <person name="Lanie J.A."/>
            <person name="Ng W.-L."/>
            <person name="Kazmierczak K.M."/>
            <person name="Andrzejewski T.M."/>
            <person name="Davidsen T.M."/>
            <person name="Wayne K.J."/>
            <person name="Tettelin H."/>
            <person name="Glass J.I."/>
            <person name="Rusch D."/>
            <person name="Podicherti R."/>
            <person name="Tsui H.-C.T."/>
            <person name="Winkler M.E."/>
        </authorList>
    </citation>
    <scope>NUCLEOTIDE SEQUENCE</scope>
</reference>
<dbReference type="PROSITE" id="PS51257">
    <property type="entry name" value="PROKAR_LIPOPROTEIN"/>
    <property type="match status" value="1"/>
</dbReference>
<feature type="compositionally biased region" description="Basic and acidic residues" evidence="1">
    <location>
        <begin position="186"/>
        <end position="203"/>
    </location>
</feature>